<dbReference type="Pfam" id="PF01593">
    <property type="entry name" value="Amino_oxidase"/>
    <property type="match status" value="2"/>
</dbReference>
<dbReference type="InterPro" id="IPR036188">
    <property type="entry name" value="FAD/NAD-bd_sf"/>
</dbReference>
<evidence type="ECO:0000259" key="1">
    <source>
        <dbReference type="Pfam" id="PF01593"/>
    </source>
</evidence>
<proteinExistence type="predicted"/>
<dbReference type="GO" id="GO:0016491">
    <property type="term" value="F:oxidoreductase activity"/>
    <property type="evidence" value="ECO:0007669"/>
    <property type="project" value="InterPro"/>
</dbReference>
<sequence length="543" mass="61632">MVSTNIQQKKVIIIGAGISGLKAASDLYRNGVKDILILEARNRIGGRLLTLRTPEGNTYDLGASWFHDTLSNPLFQKYVLNQDHTKIHYDDINTEVYGYTENYENDNDSPDKGFKVPHSWGLESVVGEMEKFIESSMEFNDLNVEDTILFNTVIEYIYSRRKVLTSDQIKYAPELLRILELWHGIDWKMMSSKYSLCENEGRNASNMDGYSKILEDILNSIPDSENIIKTGIQVKEIAKIDNYSKVKITTVNGESIVADYVIVTVPQSILALPDTDAGSIDFVPKLPQYISEPLKKMHFNALGKVVFEFKSTKDIFWNTDIDKFTVLAKPDKLFSKFAQDLDNCRKQNQGEIYKPDDETSTIPIDLHSKYYNFKENPQNIPKYYEHPIVFLSYYNSKKLPSLVALVQSPVTNYIESVSLEEAWEFLKPALFVLANNQNDKRHSSKFKTLADLPIPKNIFKSNWTRDPFSRGSYAGCAPGDDPTDLIIGLSKGFGTNIRFAGEHTIFEGAGCAHGAWLSGKREANYVLNELGVLKEESMYIDED</sequence>
<dbReference type="Gene3D" id="3.90.660.10">
    <property type="match status" value="1"/>
</dbReference>
<keyword evidence="3" id="KW-1185">Reference proteome</keyword>
<dbReference type="AlphaFoldDB" id="A0AAV5QTQ7"/>
<dbReference type="EMBL" id="BTFZ01000013">
    <property type="protein sequence ID" value="GMM37967.1"/>
    <property type="molecule type" value="Genomic_DNA"/>
</dbReference>
<dbReference type="PANTHER" id="PTHR10742:SF410">
    <property type="entry name" value="LYSINE-SPECIFIC HISTONE DEMETHYLASE 2"/>
    <property type="match status" value="1"/>
</dbReference>
<feature type="domain" description="Amine oxidase" evidence="1">
    <location>
        <begin position="18"/>
        <end position="319"/>
    </location>
</feature>
<dbReference type="GeneID" id="90075942"/>
<reference evidence="2 3" key="1">
    <citation type="journal article" date="2023" name="Elife">
        <title>Identification of key yeast species and microbe-microbe interactions impacting larval growth of Drosophila in the wild.</title>
        <authorList>
            <person name="Mure A."/>
            <person name="Sugiura Y."/>
            <person name="Maeda R."/>
            <person name="Honda K."/>
            <person name="Sakurai N."/>
            <person name="Takahashi Y."/>
            <person name="Watada M."/>
            <person name="Katoh T."/>
            <person name="Gotoh A."/>
            <person name="Gotoh Y."/>
            <person name="Taniguchi I."/>
            <person name="Nakamura K."/>
            <person name="Hayashi T."/>
            <person name="Katayama T."/>
            <person name="Uemura T."/>
            <person name="Hattori Y."/>
        </authorList>
    </citation>
    <scope>NUCLEOTIDE SEQUENCE [LARGE SCALE GENOMIC DNA]</scope>
    <source>
        <strain evidence="2 3">SC-9</strain>
    </source>
</reference>
<dbReference type="SUPFAM" id="SSF54373">
    <property type="entry name" value="FAD-linked reductases, C-terminal domain"/>
    <property type="match status" value="1"/>
</dbReference>
<dbReference type="PANTHER" id="PTHR10742">
    <property type="entry name" value="FLAVIN MONOAMINE OXIDASE"/>
    <property type="match status" value="1"/>
</dbReference>
<dbReference type="Gene3D" id="3.50.50.60">
    <property type="entry name" value="FAD/NAD(P)-binding domain"/>
    <property type="match status" value="1"/>
</dbReference>
<protein>
    <submittedName>
        <fullName evidence="2">Polyamine oxidase</fullName>
    </submittedName>
</protein>
<accession>A0AAV5QTQ7</accession>
<feature type="domain" description="Amine oxidase" evidence="1">
    <location>
        <begin position="451"/>
        <end position="527"/>
    </location>
</feature>
<dbReference type="InterPro" id="IPR050281">
    <property type="entry name" value="Flavin_monoamine_oxidase"/>
</dbReference>
<gene>
    <name evidence="2" type="ORF">DASC09_052920</name>
</gene>
<evidence type="ECO:0000313" key="3">
    <source>
        <dbReference type="Proteomes" id="UP001360560"/>
    </source>
</evidence>
<dbReference type="SUPFAM" id="SSF51905">
    <property type="entry name" value="FAD/NAD(P)-binding domain"/>
    <property type="match status" value="1"/>
</dbReference>
<dbReference type="Proteomes" id="UP001360560">
    <property type="component" value="Unassembled WGS sequence"/>
</dbReference>
<dbReference type="InterPro" id="IPR002937">
    <property type="entry name" value="Amino_oxidase"/>
</dbReference>
<dbReference type="RefSeq" id="XP_064854963.1">
    <property type="nucleotide sequence ID" value="XM_064998891.1"/>
</dbReference>
<name>A0AAV5QTQ7_9ASCO</name>
<evidence type="ECO:0000313" key="2">
    <source>
        <dbReference type="EMBL" id="GMM37967.1"/>
    </source>
</evidence>
<comment type="caution">
    <text evidence="2">The sequence shown here is derived from an EMBL/GenBank/DDBJ whole genome shotgun (WGS) entry which is preliminary data.</text>
</comment>
<organism evidence="2 3">
    <name type="scientific">Saccharomycopsis crataegensis</name>
    <dbReference type="NCBI Taxonomy" id="43959"/>
    <lineage>
        <taxon>Eukaryota</taxon>
        <taxon>Fungi</taxon>
        <taxon>Dikarya</taxon>
        <taxon>Ascomycota</taxon>
        <taxon>Saccharomycotina</taxon>
        <taxon>Saccharomycetes</taxon>
        <taxon>Saccharomycopsidaceae</taxon>
        <taxon>Saccharomycopsis</taxon>
    </lineage>
</organism>